<name>A0A2N3NJB9_9PEZI</name>
<dbReference type="Pfam" id="PF25053">
    <property type="entry name" value="DUF7791"/>
    <property type="match status" value="1"/>
</dbReference>
<dbReference type="PROSITE" id="PS50297">
    <property type="entry name" value="ANK_REP_REGION"/>
    <property type="match status" value="5"/>
</dbReference>
<feature type="repeat" description="ANK" evidence="4">
    <location>
        <begin position="1096"/>
        <end position="1128"/>
    </location>
</feature>
<dbReference type="PANTHER" id="PTHR24166:SF48">
    <property type="entry name" value="PROTEIN VAPYRIN"/>
    <property type="match status" value="1"/>
</dbReference>
<dbReference type="VEuPathDB" id="FungiDB:jhhlp_000754"/>
<dbReference type="InterPro" id="IPR050889">
    <property type="entry name" value="Dendritic_Spine_Reg/Scaffold"/>
</dbReference>
<dbReference type="Gene3D" id="3.40.50.300">
    <property type="entry name" value="P-loop containing nucleotide triphosphate hydrolases"/>
    <property type="match status" value="1"/>
</dbReference>
<dbReference type="Pfam" id="PF05057">
    <property type="entry name" value="DUF676"/>
    <property type="match status" value="1"/>
</dbReference>
<feature type="repeat" description="ANK" evidence="4">
    <location>
        <begin position="1235"/>
        <end position="1267"/>
    </location>
</feature>
<dbReference type="InParanoid" id="A0A2N3NJB9"/>
<dbReference type="InterPro" id="IPR056884">
    <property type="entry name" value="NPHP3-like_N"/>
</dbReference>
<dbReference type="InterPro" id="IPR007751">
    <property type="entry name" value="DUF676_lipase-like"/>
</dbReference>
<dbReference type="Gene3D" id="3.40.50.1820">
    <property type="entry name" value="alpha/beta hydrolase"/>
    <property type="match status" value="1"/>
</dbReference>
<evidence type="ECO:0000256" key="5">
    <source>
        <dbReference type="SAM" id="MobiDB-lite"/>
    </source>
</evidence>
<keyword evidence="3 4" id="KW-0040">ANK repeat</keyword>
<dbReference type="Pfam" id="PF13637">
    <property type="entry name" value="Ank_4"/>
    <property type="match status" value="1"/>
</dbReference>
<dbReference type="EMBL" id="NLAX01000003">
    <property type="protein sequence ID" value="PKS12546.1"/>
    <property type="molecule type" value="Genomic_DNA"/>
</dbReference>
<evidence type="ECO:0000256" key="4">
    <source>
        <dbReference type="PROSITE-ProRule" id="PRU00023"/>
    </source>
</evidence>
<evidence type="ECO:0000259" key="6">
    <source>
        <dbReference type="Pfam" id="PF05057"/>
    </source>
</evidence>
<proteinExistence type="inferred from homology"/>
<evidence type="ECO:0000313" key="10">
    <source>
        <dbReference type="Proteomes" id="UP000233524"/>
    </source>
</evidence>
<accession>A0A2N3NJB9</accession>
<comment type="similarity">
    <text evidence="1">Belongs to the putative lipase ROG1 family.</text>
</comment>
<dbReference type="InterPro" id="IPR027417">
    <property type="entry name" value="P-loop_NTPase"/>
</dbReference>
<feature type="repeat" description="ANK" evidence="4">
    <location>
        <begin position="1164"/>
        <end position="1196"/>
    </location>
</feature>
<dbReference type="PANTHER" id="PTHR24166">
    <property type="entry name" value="ROLLING PEBBLES, ISOFORM B"/>
    <property type="match status" value="1"/>
</dbReference>
<dbReference type="STRING" id="41688.A0A2N3NJB9"/>
<dbReference type="InterPro" id="IPR002110">
    <property type="entry name" value="Ankyrin_rpt"/>
</dbReference>
<evidence type="ECO:0000313" key="9">
    <source>
        <dbReference type="EMBL" id="PKS12546.1"/>
    </source>
</evidence>
<keyword evidence="10" id="KW-1185">Reference proteome</keyword>
<feature type="repeat" description="ANK" evidence="4">
    <location>
        <begin position="939"/>
        <end position="967"/>
    </location>
</feature>
<dbReference type="SUPFAM" id="SSF53474">
    <property type="entry name" value="alpha/beta-Hydrolases"/>
    <property type="match status" value="1"/>
</dbReference>
<dbReference type="OrthoDB" id="195446at2759"/>
<dbReference type="SMART" id="SM00248">
    <property type="entry name" value="ANK"/>
    <property type="match status" value="12"/>
</dbReference>
<evidence type="ECO:0000256" key="3">
    <source>
        <dbReference type="ARBA" id="ARBA00023043"/>
    </source>
</evidence>
<dbReference type="Gene3D" id="1.25.40.20">
    <property type="entry name" value="Ankyrin repeat-containing domain"/>
    <property type="match status" value="3"/>
</dbReference>
<comment type="caution">
    <text evidence="9">The sequence shown here is derived from an EMBL/GenBank/DDBJ whole genome shotgun (WGS) entry which is preliminary data.</text>
</comment>
<reference evidence="9 10" key="1">
    <citation type="journal article" date="2017" name="G3 (Bethesda)">
        <title>First Draft Genome Sequence of the Pathogenic Fungus Lomentospora prolificans (Formerly Scedosporium prolificans).</title>
        <authorList>
            <person name="Luo R."/>
            <person name="Zimin A."/>
            <person name="Workman R."/>
            <person name="Fan Y."/>
            <person name="Pertea G."/>
            <person name="Grossman N."/>
            <person name="Wear M.P."/>
            <person name="Jia B."/>
            <person name="Miller H."/>
            <person name="Casadevall A."/>
            <person name="Timp W."/>
            <person name="Zhang S.X."/>
            <person name="Salzberg S.L."/>
        </authorList>
    </citation>
    <scope>NUCLEOTIDE SEQUENCE [LARGE SCALE GENOMIC DNA]</scope>
    <source>
        <strain evidence="9 10">JHH-5317</strain>
    </source>
</reference>
<dbReference type="SUPFAM" id="SSF48403">
    <property type="entry name" value="Ankyrin repeat"/>
    <property type="match status" value="2"/>
</dbReference>
<evidence type="ECO:0000256" key="2">
    <source>
        <dbReference type="ARBA" id="ARBA00022737"/>
    </source>
</evidence>
<sequence>MLSRLNTTRSRTSTGSLRTSTSPKGFPIADQVRREGITVLNDPEDCAIDLIIVHGLNGAPHRTFYNESTGFFWPSELPKILPTARIMLFGYIADVTAGSANPLGVYQHAESLLLHLRNNRVGSKEMDRSIVFLGHSLGGIVIKQALVISSQRPSDSEILRLTKVIFFLGTPHRGSHLLDRSITKLGLNMMKLANREVPKNVKTVLQPRGDESFIVNSDFMRVKGQIAIVNFYEQVPRYPSQHLVVDKDSAVFDCEYSENIPVARDHEHLVRFENVEDDAFHMICQTLQRKIASLLEERAHTSRNGYTQQMMRACLKSLGEETAIPTNWSQFKEPHRDTLGWVWSNESDLKRWLQTGSGLFAITGKPGSGKSVLMSEVSNRLRKSYRHSYAAIVQHSFNTRGAQHEHSFDGFLSYAIIQIIRQCPSAFDAIMDEFIWIATDCGLSTTELCDLIDISRITWSTAHLRRALRSITSYTSQKSRMCFLLDALDECDEGTFSHGDLVGFLESLCLYAAKDSVCVCFSSRDLPTVTIPTMAGGFRMEDRNGPDITAYINDAWSKLLPLVRAGDSMKQMKSQLIQRADGIFLWAHLALERVQTALRDGATVAELSTAVEEIPDKLGDLFALLLGNIEKRYIKEANVMLSVVLSAHRPLTLGEFRYITVLQGDAGLSSHEKIENSPNMVQDDEAMKRRIRSRCGGLLEVKEVTDSWSDEPHITPASSQVVQFMHQSVGDFLTSTAEKTGDSRPNPLVTEGHVILAKCCTQYITLKEVQDLGCQIKGGSGLFKQSQTFVRRKFPFLGYAAEFCFHHCEEAEKLSAPQTDLIDTHFGNGEKTFQNYVSVFDWIHRGERHFQGYTLLQLCVEKNLATYVDRRLARDSTDINELLDKGQSYVQVAVSKGHQETLRILLKYKAHASLPVSYFHSRSTLRENRWRAPYELPYEHLPPLVTACKDGNLQLVEMLLANGADISDCTVNYHNFRVNQALIAAAYSGKVDVVEKVLQSDPVTFSDPQIRLSAIIGLLDAFGGPLSEDGNSDKHSYAQRVDANLEISQLILQGIDVYQFDFETVSASSFWYMTGCNDDVLLRLIEIGTDFSGAINGFSFLHSACCQGSVDSVRRLLEHGADVAVAYGKDLTTCLQLALRNSSSSVLSYLLSLRTVPIDDTDISGNTALHTAARENAEEFVEVLLLHGADKRLRNFKGHRPFHYALSNRRLKDQVAMLERLVCDESDINFADTIDGVTPIQIAAACGALQTVEWLLRKGAGARAIDSHGRSAIHTAASSPSPDSTDTMTVLLEKHNLSATSIDYAKMTPLHHVLYSYEYDSVGSRMYDLDTDVAIANAKVLLRNGADVNAQDIQGNTPLHHAAWRGSAELIRLFLREGANPTLRDANGLLPLDLTKMEDVREILEGAMEDHRMAKKKAGAVIPDIVVH</sequence>
<dbReference type="PROSITE" id="PS50088">
    <property type="entry name" value="ANK_REPEAT"/>
    <property type="match status" value="5"/>
</dbReference>
<feature type="compositionally biased region" description="Low complexity" evidence="5">
    <location>
        <begin position="1"/>
        <end position="22"/>
    </location>
</feature>
<feature type="domain" description="Nephrocystin 3-like N-terminal" evidence="7">
    <location>
        <begin position="338"/>
        <end position="524"/>
    </location>
</feature>
<evidence type="ECO:0000256" key="1">
    <source>
        <dbReference type="ARBA" id="ARBA00007920"/>
    </source>
</evidence>
<feature type="domain" description="DUF7791" evidence="8">
    <location>
        <begin position="628"/>
        <end position="737"/>
    </location>
</feature>
<feature type="domain" description="DUF676" evidence="6">
    <location>
        <begin position="127"/>
        <end position="194"/>
    </location>
</feature>
<feature type="region of interest" description="Disordered" evidence="5">
    <location>
        <begin position="1"/>
        <end position="27"/>
    </location>
</feature>
<keyword evidence="2" id="KW-0677">Repeat</keyword>
<dbReference type="InterPro" id="IPR029058">
    <property type="entry name" value="AB_hydrolase_fold"/>
</dbReference>
<evidence type="ECO:0000259" key="8">
    <source>
        <dbReference type="Pfam" id="PF25053"/>
    </source>
</evidence>
<feature type="repeat" description="ANK" evidence="4">
    <location>
        <begin position="1354"/>
        <end position="1386"/>
    </location>
</feature>
<evidence type="ECO:0000259" key="7">
    <source>
        <dbReference type="Pfam" id="PF24883"/>
    </source>
</evidence>
<organism evidence="9 10">
    <name type="scientific">Lomentospora prolificans</name>
    <dbReference type="NCBI Taxonomy" id="41688"/>
    <lineage>
        <taxon>Eukaryota</taxon>
        <taxon>Fungi</taxon>
        <taxon>Dikarya</taxon>
        <taxon>Ascomycota</taxon>
        <taxon>Pezizomycotina</taxon>
        <taxon>Sordariomycetes</taxon>
        <taxon>Hypocreomycetidae</taxon>
        <taxon>Microascales</taxon>
        <taxon>Microascaceae</taxon>
        <taxon>Lomentospora</taxon>
    </lineage>
</organism>
<dbReference type="Pfam" id="PF24883">
    <property type="entry name" value="NPHP3_N"/>
    <property type="match status" value="1"/>
</dbReference>
<dbReference type="InterPro" id="IPR036770">
    <property type="entry name" value="Ankyrin_rpt-contain_sf"/>
</dbReference>
<dbReference type="InterPro" id="IPR056693">
    <property type="entry name" value="DUF7791"/>
</dbReference>
<dbReference type="Proteomes" id="UP000233524">
    <property type="component" value="Unassembled WGS sequence"/>
</dbReference>
<dbReference type="Pfam" id="PF12796">
    <property type="entry name" value="Ank_2"/>
    <property type="match status" value="2"/>
</dbReference>
<protein>
    <submittedName>
        <fullName evidence="9">Uncharacterized protein</fullName>
    </submittedName>
</protein>
<gene>
    <name evidence="9" type="ORF">jhhlp_000754</name>
</gene>
<dbReference type="Pfam" id="PF13857">
    <property type="entry name" value="Ank_5"/>
    <property type="match status" value="2"/>
</dbReference>